<protein>
    <submittedName>
        <fullName evidence="1">Uncharacterized protein</fullName>
    </submittedName>
</protein>
<gene>
    <name evidence="1" type="ORF">PVK06_004163</name>
</gene>
<sequence>MSIVFWSRLHHAVVSKSSIFDDSTRGSTRVHLSGVPIVETTTMFSNASRSLDHCRYNGVCDYYKIKGHRHDNYYQLISFPSDFKFTKKKIPQAVMAINSEVTDQSTSDLGSSVTSIALSLPNYESHQQGSFEGFHCESCRYDFWMFTCY</sequence>
<proteinExistence type="predicted"/>
<organism evidence="1 2">
    <name type="scientific">Gossypium arboreum</name>
    <name type="common">Tree cotton</name>
    <name type="synonym">Gossypium nanking</name>
    <dbReference type="NCBI Taxonomy" id="29729"/>
    <lineage>
        <taxon>Eukaryota</taxon>
        <taxon>Viridiplantae</taxon>
        <taxon>Streptophyta</taxon>
        <taxon>Embryophyta</taxon>
        <taxon>Tracheophyta</taxon>
        <taxon>Spermatophyta</taxon>
        <taxon>Magnoliopsida</taxon>
        <taxon>eudicotyledons</taxon>
        <taxon>Gunneridae</taxon>
        <taxon>Pentapetalae</taxon>
        <taxon>rosids</taxon>
        <taxon>malvids</taxon>
        <taxon>Malvales</taxon>
        <taxon>Malvaceae</taxon>
        <taxon>Malvoideae</taxon>
        <taxon>Gossypium</taxon>
    </lineage>
</organism>
<accession>A0ABR0QR80</accession>
<dbReference type="EMBL" id="JARKNE010000002">
    <property type="protein sequence ID" value="KAK5841839.1"/>
    <property type="molecule type" value="Genomic_DNA"/>
</dbReference>
<dbReference type="Proteomes" id="UP001358586">
    <property type="component" value="Chromosome 2"/>
</dbReference>
<reference evidence="1 2" key="1">
    <citation type="submission" date="2023-03" db="EMBL/GenBank/DDBJ databases">
        <title>WGS of Gossypium arboreum.</title>
        <authorList>
            <person name="Yu D."/>
        </authorList>
    </citation>
    <scope>NUCLEOTIDE SEQUENCE [LARGE SCALE GENOMIC DNA]</scope>
    <source>
        <tissue evidence="1">Leaf</tissue>
    </source>
</reference>
<evidence type="ECO:0000313" key="2">
    <source>
        <dbReference type="Proteomes" id="UP001358586"/>
    </source>
</evidence>
<comment type="caution">
    <text evidence="1">The sequence shown here is derived from an EMBL/GenBank/DDBJ whole genome shotgun (WGS) entry which is preliminary data.</text>
</comment>
<keyword evidence="2" id="KW-1185">Reference proteome</keyword>
<evidence type="ECO:0000313" key="1">
    <source>
        <dbReference type="EMBL" id="KAK5841839.1"/>
    </source>
</evidence>
<name>A0ABR0QR80_GOSAR</name>